<dbReference type="Pfam" id="PF05167">
    <property type="entry name" value="DUF711"/>
    <property type="match status" value="1"/>
</dbReference>
<keyword evidence="1" id="KW-0732">Signal</keyword>
<dbReference type="Gene3D" id="3.20.70.20">
    <property type="match status" value="1"/>
</dbReference>
<organism evidence="2 3">
    <name type="scientific">Marinigracilibium pacificum</name>
    <dbReference type="NCBI Taxonomy" id="2729599"/>
    <lineage>
        <taxon>Bacteria</taxon>
        <taxon>Pseudomonadati</taxon>
        <taxon>Bacteroidota</taxon>
        <taxon>Cytophagia</taxon>
        <taxon>Cytophagales</taxon>
        <taxon>Flammeovirgaceae</taxon>
        <taxon>Marinigracilibium</taxon>
    </lineage>
</organism>
<gene>
    <name evidence="2" type="ORF">HH304_03060</name>
</gene>
<dbReference type="RefSeq" id="WP_169677991.1">
    <property type="nucleotide sequence ID" value="NZ_JABBNU010000002.1"/>
</dbReference>
<dbReference type="PANTHER" id="PTHR37560">
    <property type="entry name" value="UPF0210 PROTEIN SPR0218"/>
    <property type="match status" value="1"/>
</dbReference>
<comment type="caution">
    <text evidence="2">The sequence shown here is derived from an EMBL/GenBank/DDBJ whole genome shotgun (WGS) entry which is preliminary data.</text>
</comment>
<protein>
    <submittedName>
        <fullName evidence="2">DUF711 family protein</fullName>
    </submittedName>
</protein>
<name>A0A848ISD7_9BACT</name>
<dbReference type="SUPFAM" id="SSF51998">
    <property type="entry name" value="PFL-like glycyl radical enzymes"/>
    <property type="match status" value="1"/>
</dbReference>
<dbReference type="EMBL" id="JABBNU010000002">
    <property type="protein sequence ID" value="NMM47363.1"/>
    <property type="molecule type" value="Genomic_DNA"/>
</dbReference>
<reference evidence="2 3" key="1">
    <citation type="submission" date="2020-04" db="EMBL/GenBank/DDBJ databases">
        <title>Flammeovirgaceae bacterium KN852 isolated from deep sea.</title>
        <authorList>
            <person name="Zhang D.-C."/>
        </authorList>
    </citation>
    <scope>NUCLEOTIDE SEQUENCE [LARGE SCALE GENOMIC DNA]</scope>
    <source>
        <strain evidence="2 3">KN852</strain>
    </source>
</reference>
<dbReference type="PANTHER" id="PTHR37560:SF2">
    <property type="entry name" value="DUF711 DOMAIN-CONTAINING PROTEIN"/>
    <property type="match status" value="1"/>
</dbReference>
<feature type="chain" id="PRO_5032980186" evidence="1">
    <location>
        <begin position="19"/>
        <end position="409"/>
    </location>
</feature>
<dbReference type="Proteomes" id="UP000559010">
    <property type="component" value="Unassembled WGS sequence"/>
</dbReference>
<evidence type="ECO:0000256" key="1">
    <source>
        <dbReference type="SAM" id="SignalP"/>
    </source>
</evidence>
<dbReference type="AlphaFoldDB" id="A0A848ISD7"/>
<sequence length="409" mass="44597">MKNTLFILLSLLYLNLFAQYPESGVKIRTITAGINLENIDDTASFYRAIEFLNKAKEKFTLAGYEVQTIRIATQNFHLYELSSINDNIRKLQTLDAIADKNNIEVSIGQLLPPNKYSQEASLMAIKIINNTKKINFSVPISSSETGVMDNSILAASEIILAISQNSDRGNGNFRFTASANVPPGTPFFPAAYHEGSNSFSIGLESPNALKKAIKAGKASINQLDSIKIEFEKTLIPIQDIALDIEETFEGFEYKGMDTSPAPGLDASIGKAIEELSETPFGDPATLRACATITTILKSVNVKKCGYSGLMLPVLEDKVLAQRAMEGKLSVEKLLLYSAVSGTGIDVLPIPGNTPMAKIRGILSDVAALSLKYESKALSVRLFLVPGKEEGYYFYSDNPYLTGCTIMKID</sequence>
<dbReference type="InterPro" id="IPR007841">
    <property type="entry name" value="UPF0210"/>
</dbReference>
<evidence type="ECO:0000313" key="3">
    <source>
        <dbReference type="Proteomes" id="UP000559010"/>
    </source>
</evidence>
<proteinExistence type="predicted"/>
<accession>A0A848ISD7</accession>
<feature type="signal peptide" evidence="1">
    <location>
        <begin position="1"/>
        <end position="18"/>
    </location>
</feature>
<evidence type="ECO:0000313" key="2">
    <source>
        <dbReference type="EMBL" id="NMM47363.1"/>
    </source>
</evidence>
<keyword evidence="3" id="KW-1185">Reference proteome</keyword>